<comment type="caution">
    <text evidence="2">The sequence shown here is derived from an EMBL/GenBank/DDBJ whole genome shotgun (WGS) entry which is preliminary data.</text>
</comment>
<proteinExistence type="predicted"/>
<dbReference type="AlphaFoldDB" id="A0A3D8Q3X8"/>
<reference evidence="2 3" key="1">
    <citation type="journal article" date="2018" name="IMA Fungus">
        <title>IMA Genome-F 9: Draft genome sequence of Annulohypoxylon stygium, Aspergillus mulundensis, Berkeleyomyces basicola (syn. Thielaviopsis basicola), Ceratocystis smalleyi, two Cercospora beticola strains, Coleophoma cylindrospora, Fusarium fracticaudum, Phialophora cf. hyalina, and Morchella septimelata.</title>
        <authorList>
            <person name="Wingfield B.D."/>
            <person name="Bills G.F."/>
            <person name="Dong Y."/>
            <person name="Huang W."/>
            <person name="Nel W.J."/>
            <person name="Swalarsk-Parry B.S."/>
            <person name="Vaghefi N."/>
            <person name="Wilken P.M."/>
            <person name="An Z."/>
            <person name="de Beer Z.W."/>
            <person name="De Vos L."/>
            <person name="Chen L."/>
            <person name="Duong T.A."/>
            <person name="Gao Y."/>
            <person name="Hammerbacher A."/>
            <person name="Kikkert J.R."/>
            <person name="Li Y."/>
            <person name="Li H."/>
            <person name="Li K."/>
            <person name="Li Q."/>
            <person name="Liu X."/>
            <person name="Ma X."/>
            <person name="Naidoo K."/>
            <person name="Pethybridge S.J."/>
            <person name="Sun J."/>
            <person name="Steenkamp E.T."/>
            <person name="van der Nest M.A."/>
            <person name="van Wyk S."/>
            <person name="Wingfield M.J."/>
            <person name="Xiong C."/>
            <person name="Yue Q."/>
            <person name="Zhang X."/>
        </authorList>
    </citation>
    <scope>NUCLEOTIDE SEQUENCE [LARGE SCALE GENOMIC DNA]</scope>
    <source>
        <strain evidence="2 3">BP6252</strain>
    </source>
</reference>
<keyword evidence="1" id="KW-0732">Signal</keyword>
<gene>
    <name evidence="2" type="ORF">BP6252_14089</name>
</gene>
<feature type="signal peptide" evidence="1">
    <location>
        <begin position="1"/>
        <end position="18"/>
    </location>
</feature>
<accession>A0A3D8Q3X8</accession>
<keyword evidence="3" id="KW-1185">Reference proteome</keyword>
<dbReference type="EMBL" id="PDLM01000038">
    <property type="protein sequence ID" value="RDW56561.1"/>
    <property type="molecule type" value="Genomic_DNA"/>
</dbReference>
<name>A0A3D8Q3X8_9HELO</name>
<protein>
    <submittedName>
        <fullName evidence="2">Uncharacterized protein</fullName>
    </submittedName>
</protein>
<dbReference type="Proteomes" id="UP000256645">
    <property type="component" value="Unassembled WGS sequence"/>
</dbReference>
<sequence>MLIVRILFAIPMLYCMQAAESSTTYCPGTSKDACVETWLEFQPSSAFLAIVITMQQTKLWQQVPRRNNARELNSTDAGDAVCIAADSTSFIITAKNSTTTRHSYLSTSTSTISQGTPSPSMTTSATGTSVAASVTVQTSSKSMGASFSVGIGLRVARFAAESLVHIIWELVQGLSKERANKPVSRYRCMIGKRLWSSDAVAES</sequence>
<feature type="chain" id="PRO_5017712867" evidence="1">
    <location>
        <begin position="19"/>
        <end position="203"/>
    </location>
</feature>
<evidence type="ECO:0000313" key="2">
    <source>
        <dbReference type="EMBL" id="RDW56561.1"/>
    </source>
</evidence>
<evidence type="ECO:0000313" key="3">
    <source>
        <dbReference type="Proteomes" id="UP000256645"/>
    </source>
</evidence>
<evidence type="ECO:0000256" key="1">
    <source>
        <dbReference type="SAM" id="SignalP"/>
    </source>
</evidence>
<organism evidence="2 3">
    <name type="scientific">Coleophoma cylindrospora</name>
    <dbReference type="NCBI Taxonomy" id="1849047"/>
    <lineage>
        <taxon>Eukaryota</taxon>
        <taxon>Fungi</taxon>
        <taxon>Dikarya</taxon>
        <taxon>Ascomycota</taxon>
        <taxon>Pezizomycotina</taxon>
        <taxon>Leotiomycetes</taxon>
        <taxon>Helotiales</taxon>
        <taxon>Dermateaceae</taxon>
        <taxon>Coleophoma</taxon>
    </lineage>
</organism>